<evidence type="ECO:0000313" key="3">
    <source>
        <dbReference type="Proteomes" id="UP000076532"/>
    </source>
</evidence>
<proteinExistence type="predicted"/>
<accession>A0A166W0J3</accession>
<dbReference type="Proteomes" id="UP000076532">
    <property type="component" value="Unassembled WGS sequence"/>
</dbReference>
<dbReference type="AlphaFoldDB" id="A0A166W0J3"/>
<evidence type="ECO:0000313" key="2">
    <source>
        <dbReference type="EMBL" id="KZP33254.1"/>
    </source>
</evidence>
<evidence type="ECO:0000256" key="1">
    <source>
        <dbReference type="SAM" id="MobiDB-lite"/>
    </source>
</evidence>
<reference evidence="2 3" key="1">
    <citation type="journal article" date="2016" name="Mol. Biol. Evol.">
        <title>Comparative Genomics of Early-Diverging Mushroom-Forming Fungi Provides Insights into the Origins of Lignocellulose Decay Capabilities.</title>
        <authorList>
            <person name="Nagy L.G."/>
            <person name="Riley R."/>
            <person name="Tritt A."/>
            <person name="Adam C."/>
            <person name="Daum C."/>
            <person name="Floudas D."/>
            <person name="Sun H."/>
            <person name="Yadav J.S."/>
            <person name="Pangilinan J."/>
            <person name="Larsson K.H."/>
            <person name="Matsuura K."/>
            <person name="Barry K."/>
            <person name="Labutti K."/>
            <person name="Kuo R."/>
            <person name="Ohm R.A."/>
            <person name="Bhattacharya S.S."/>
            <person name="Shirouzu T."/>
            <person name="Yoshinaga Y."/>
            <person name="Martin F.M."/>
            <person name="Grigoriev I.V."/>
            <person name="Hibbett D.S."/>
        </authorList>
    </citation>
    <scope>NUCLEOTIDE SEQUENCE [LARGE SCALE GENOMIC DNA]</scope>
    <source>
        <strain evidence="2 3">CBS 109695</strain>
    </source>
</reference>
<sequence length="256" mass="27899">MAFNRASLRGVDRERSHESTNVSVRSKGQVGSARGAGPNISRKLSQSALARENSVIAGNARNKDIQHREEMADRWTCIASVNDGAELGGRHGSQQRLGMPHVNFPPPDVQRAQGRQGDHYSRTPSMEDISINDKVVMIWRIPRSVSGLILLKSLWICNRIGKAPLLVAYAKAMAIRPGSRLLITSMNRSVQSKGVRNAILRNRRLTLLSLNSSGALVLLHVISKIEEIISLGSVNAMMDVSRSCGSGSRGECTPQS</sequence>
<gene>
    <name evidence="2" type="ORF">FIBSPDRAFT_924771</name>
</gene>
<name>A0A166W0J3_9AGAM</name>
<feature type="region of interest" description="Disordered" evidence="1">
    <location>
        <begin position="1"/>
        <end position="48"/>
    </location>
</feature>
<dbReference type="EMBL" id="KV417483">
    <property type="protein sequence ID" value="KZP33254.1"/>
    <property type="molecule type" value="Genomic_DNA"/>
</dbReference>
<organism evidence="2 3">
    <name type="scientific">Athelia psychrophila</name>
    <dbReference type="NCBI Taxonomy" id="1759441"/>
    <lineage>
        <taxon>Eukaryota</taxon>
        <taxon>Fungi</taxon>
        <taxon>Dikarya</taxon>
        <taxon>Basidiomycota</taxon>
        <taxon>Agaricomycotina</taxon>
        <taxon>Agaricomycetes</taxon>
        <taxon>Agaricomycetidae</taxon>
        <taxon>Atheliales</taxon>
        <taxon>Atheliaceae</taxon>
        <taxon>Athelia</taxon>
    </lineage>
</organism>
<protein>
    <submittedName>
        <fullName evidence="2">Uncharacterized protein</fullName>
    </submittedName>
</protein>
<keyword evidence="3" id="KW-1185">Reference proteome</keyword>